<comment type="caution">
    <text evidence="1">The sequence shown here is derived from an EMBL/GenBank/DDBJ whole genome shotgun (WGS) entry which is preliminary data.</text>
</comment>
<evidence type="ECO:0000313" key="2">
    <source>
        <dbReference type="Proteomes" id="UP000070578"/>
    </source>
</evidence>
<organism evidence="1 2">
    <name type="scientific">Candidatus Gallionella acididurans</name>
    <dbReference type="NCBI Taxonomy" id="1796491"/>
    <lineage>
        <taxon>Bacteria</taxon>
        <taxon>Pseudomonadati</taxon>
        <taxon>Pseudomonadota</taxon>
        <taxon>Betaproteobacteria</taxon>
        <taxon>Nitrosomonadales</taxon>
        <taxon>Gallionellaceae</taxon>
        <taxon>Gallionella</taxon>
    </lineage>
</organism>
<protein>
    <submittedName>
        <fullName evidence="1">Uncharacterized protein</fullName>
    </submittedName>
</protein>
<dbReference type="EMBL" id="LSLI01000003">
    <property type="protein sequence ID" value="KXS33672.1"/>
    <property type="molecule type" value="Genomic_DNA"/>
</dbReference>
<reference evidence="1 2" key="1">
    <citation type="submission" date="2016-02" db="EMBL/GenBank/DDBJ databases">
        <authorList>
            <person name="Wen L."/>
            <person name="He K."/>
            <person name="Yang H."/>
        </authorList>
    </citation>
    <scope>NUCLEOTIDE SEQUENCE [LARGE SCALE GENOMIC DNA]</scope>
    <source>
        <strain evidence="1">ShG14-8</strain>
    </source>
</reference>
<gene>
    <name evidence="1" type="ORF">AWT59_0230</name>
</gene>
<dbReference type="Proteomes" id="UP000070578">
    <property type="component" value="Unassembled WGS sequence"/>
</dbReference>
<sequence>MIFIFKLPEASIFQAEVSEIWNIMQIDLKNLQAGADRKSGRKPQVKCRF</sequence>
<accession>A0A139BXM9</accession>
<reference evidence="1 2" key="2">
    <citation type="submission" date="2016-03" db="EMBL/GenBank/DDBJ databases">
        <title>New uncultured bacterium of the family Gallionellaceae from acid mine drainage: description and reconstruction of genome based on metagenomic analysis of microbial community.</title>
        <authorList>
            <person name="Kadnikov V."/>
            <person name="Ivasenko D."/>
            <person name="Beletsky A."/>
            <person name="Mardanov A."/>
            <person name="Danilova E."/>
            <person name="Pimenov N."/>
            <person name="Karnachuk O."/>
            <person name="Ravin N."/>
        </authorList>
    </citation>
    <scope>NUCLEOTIDE SEQUENCE [LARGE SCALE GENOMIC DNA]</scope>
    <source>
        <strain evidence="1">ShG14-8</strain>
    </source>
</reference>
<dbReference type="AlphaFoldDB" id="A0A139BXM9"/>
<name>A0A139BXM9_9PROT</name>
<evidence type="ECO:0000313" key="1">
    <source>
        <dbReference type="EMBL" id="KXS33672.1"/>
    </source>
</evidence>
<proteinExistence type="predicted"/>